<dbReference type="Gene3D" id="3.40.190.80">
    <property type="match status" value="1"/>
</dbReference>
<dbReference type="CDD" id="cd01640">
    <property type="entry name" value="IPPase"/>
    <property type="match status" value="1"/>
</dbReference>
<comment type="similarity">
    <text evidence="5">Belongs to the inositol monophosphatase superfamily.</text>
</comment>
<gene>
    <name evidence="16" type="ORF">Bhyg_15525</name>
</gene>
<dbReference type="Pfam" id="PF00459">
    <property type="entry name" value="Inositol_P"/>
    <property type="match status" value="1"/>
</dbReference>
<evidence type="ECO:0000256" key="13">
    <source>
        <dbReference type="ARBA" id="ARBA00042119"/>
    </source>
</evidence>
<keyword evidence="8 14" id="KW-0479">Metal-binding</keyword>
<comment type="pathway">
    <text evidence="4">Polyol metabolism; myo-inositol biosynthesis; myo-inositol from D-glucose 6-phosphate: step 2/2.</text>
</comment>
<comment type="subcellular location">
    <subcellularLocation>
        <location evidence="3">Membrane</location>
        <topology evidence="3">Single-pass membrane protein</topology>
    </subcellularLocation>
</comment>
<evidence type="ECO:0000256" key="1">
    <source>
        <dbReference type="ARBA" id="ARBA00001033"/>
    </source>
</evidence>
<dbReference type="PANTHER" id="PTHR43028">
    <property type="entry name" value="3'(2'),5'-BISPHOSPHATE NUCLEOTIDASE 1"/>
    <property type="match status" value="1"/>
</dbReference>
<dbReference type="GO" id="GO:0012505">
    <property type="term" value="C:endomembrane system"/>
    <property type="evidence" value="ECO:0007669"/>
    <property type="project" value="TreeGrafter"/>
</dbReference>
<keyword evidence="12 15" id="KW-0472">Membrane</keyword>
<evidence type="ECO:0000256" key="7">
    <source>
        <dbReference type="ARBA" id="ARBA00022692"/>
    </source>
</evidence>
<feature type="binding site" evidence="14">
    <location>
        <position position="164"/>
    </location>
    <ligand>
        <name>Mg(2+)</name>
        <dbReference type="ChEBI" id="CHEBI:18420"/>
        <label>1</label>
        <note>catalytic</note>
    </ligand>
</feature>
<evidence type="ECO:0000313" key="16">
    <source>
        <dbReference type="EMBL" id="KAJ6633699.1"/>
    </source>
</evidence>
<comment type="caution">
    <text evidence="16">The sequence shown here is derived from an EMBL/GenBank/DDBJ whole genome shotgun (WGS) entry which is preliminary data.</text>
</comment>
<dbReference type="FunFam" id="3.30.540.10:FF:000012">
    <property type="entry name" value="Blast:Putative inositol monophosphatase 3"/>
    <property type="match status" value="1"/>
</dbReference>
<keyword evidence="11 15" id="KW-1133">Transmembrane helix</keyword>
<evidence type="ECO:0000256" key="15">
    <source>
        <dbReference type="SAM" id="Phobius"/>
    </source>
</evidence>
<evidence type="ECO:0000256" key="2">
    <source>
        <dbReference type="ARBA" id="ARBA00001946"/>
    </source>
</evidence>
<dbReference type="InterPro" id="IPR050725">
    <property type="entry name" value="CysQ/Inositol_MonoPase"/>
</dbReference>
<keyword evidence="7 15" id="KW-0812">Transmembrane</keyword>
<comment type="cofactor">
    <cofactor evidence="2 14">
        <name>Mg(2+)</name>
        <dbReference type="ChEBI" id="CHEBI:18420"/>
    </cofactor>
</comment>
<evidence type="ECO:0000256" key="5">
    <source>
        <dbReference type="ARBA" id="ARBA00009759"/>
    </source>
</evidence>
<keyword evidence="10 14" id="KW-0460">Magnesium</keyword>
<dbReference type="GO" id="GO:0016020">
    <property type="term" value="C:membrane"/>
    <property type="evidence" value="ECO:0007669"/>
    <property type="project" value="UniProtKB-SubCell"/>
</dbReference>
<reference evidence="16" key="1">
    <citation type="submission" date="2022-07" db="EMBL/GenBank/DDBJ databases">
        <authorList>
            <person name="Trinca V."/>
            <person name="Uliana J.V.C."/>
            <person name="Torres T.T."/>
            <person name="Ward R.J."/>
            <person name="Monesi N."/>
        </authorList>
    </citation>
    <scope>NUCLEOTIDE SEQUENCE</scope>
    <source>
        <strain evidence="16">HSMRA1968</strain>
        <tissue evidence="16">Whole embryos</tissue>
    </source>
</reference>
<dbReference type="PANTHER" id="PTHR43028:SF4">
    <property type="entry name" value="INOSITOL MONOPHOSPHATASE 3"/>
    <property type="match status" value="1"/>
</dbReference>
<evidence type="ECO:0000256" key="3">
    <source>
        <dbReference type="ARBA" id="ARBA00004167"/>
    </source>
</evidence>
<evidence type="ECO:0000256" key="8">
    <source>
        <dbReference type="ARBA" id="ARBA00022723"/>
    </source>
</evidence>
<evidence type="ECO:0000256" key="9">
    <source>
        <dbReference type="ARBA" id="ARBA00022801"/>
    </source>
</evidence>
<dbReference type="Proteomes" id="UP001151699">
    <property type="component" value="Unassembled WGS sequence"/>
</dbReference>
<feature type="binding site" evidence="14">
    <location>
        <position position="161"/>
    </location>
    <ligand>
        <name>Mg(2+)</name>
        <dbReference type="ChEBI" id="CHEBI:18420"/>
        <label>1</label>
        <note>catalytic</note>
    </ligand>
</feature>
<keyword evidence="17" id="KW-1185">Reference proteome</keyword>
<feature type="binding site" evidence="14">
    <location>
        <position position="163"/>
    </location>
    <ligand>
        <name>Mg(2+)</name>
        <dbReference type="ChEBI" id="CHEBI:18420"/>
        <label>1</label>
        <note>catalytic</note>
    </ligand>
</feature>
<dbReference type="GO" id="GO:0005737">
    <property type="term" value="C:cytoplasm"/>
    <property type="evidence" value="ECO:0007669"/>
    <property type="project" value="UniProtKB-ARBA"/>
</dbReference>
<keyword evidence="9" id="KW-0378">Hydrolase</keyword>
<feature type="binding site" evidence="14">
    <location>
        <position position="120"/>
    </location>
    <ligand>
        <name>Mg(2+)</name>
        <dbReference type="ChEBI" id="CHEBI:18420"/>
        <label>1</label>
        <note>catalytic</note>
    </ligand>
</feature>
<feature type="transmembrane region" description="Helical" evidence="15">
    <location>
        <begin position="12"/>
        <end position="29"/>
    </location>
</feature>
<proteinExistence type="inferred from homology"/>
<dbReference type="Gene3D" id="3.30.540.10">
    <property type="entry name" value="Fructose-1,6-Bisphosphatase, subunit A, domain 1"/>
    <property type="match status" value="1"/>
</dbReference>
<dbReference type="InterPro" id="IPR000760">
    <property type="entry name" value="Inositol_monophosphatase-like"/>
</dbReference>
<accession>A0A9Q0MLC2</accession>
<dbReference type="AlphaFoldDB" id="A0A9Q0MLC2"/>
<evidence type="ECO:0000256" key="11">
    <source>
        <dbReference type="ARBA" id="ARBA00022989"/>
    </source>
</evidence>
<dbReference type="EMBL" id="WJQU01001785">
    <property type="protein sequence ID" value="KAJ6633699.1"/>
    <property type="molecule type" value="Genomic_DNA"/>
</dbReference>
<evidence type="ECO:0000256" key="10">
    <source>
        <dbReference type="ARBA" id="ARBA00022842"/>
    </source>
</evidence>
<organism evidence="16 17">
    <name type="scientific">Pseudolycoriella hygida</name>
    <dbReference type="NCBI Taxonomy" id="35572"/>
    <lineage>
        <taxon>Eukaryota</taxon>
        <taxon>Metazoa</taxon>
        <taxon>Ecdysozoa</taxon>
        <taxon>Arthropoda</taxon>
        <taxon>Hexapoda</taxon>
        <taxon>Insecta</taxon>
        <taxon>Pterygota</taxon>
        <taxon>Neoptera</taxon>
        <taxon>Endopterygota</taxon>
        <taxon>Diptera</taxon>
        <taxon>Nematocera</taxon>
        <taxon>Sciaroidea</taxon>
        <taxon>Sciaridae</taxon>
        <taxon>Pseudolycoriella</taxon>
    </lineage>
</organism>
<name>A0A9Q0MLC2_9DIPT</name>
<dbReference type="GO" id="GO:0008254">
    <property type="term" value="F:3'-nucleotidase activity"/>
    <property type="evidence" value="ECO:0007669"/>
    <property type="project" value="TreeGrafter"/>
</dbReference>
<evidence type="ECO:0000256" key="14">
    <source>
        <dbReference type="PIRSR" id="PIRSR600760-2"/>
    </source>
</evidence>
<dbReference type="SUPFAM" id="SSF56655">
    <property type="entry name" value="Carbohydrate phosphatase"/>
    <property type="match status" value="1"/>
</dbReference>
<evidence type="ECO:0000256" key="4">
    <source>
        <dbReference type="ARBA" id="ARBA00005152"/>
    </source>
</evidence>
<evidence type="ECO:0000256" key="6">
    <source>
        <dbReference type="ARBA" id="ARBA00013106"/>
    </source>
</evidence>
<dbReference type="GO" id="GO:0046872">
    <property type="term" value="F:metal ion binding"/>
    <property type="evidence" value="ECO:0007669"/>
    <property type="project" value="UniProtKB-KW"/>
</dbReference>
<sequence>MNLGGSVKINKCGMLIFTLIIVLLTYYMTLSKNDSSNSGGIQKDPNYVNLRKLLIGSIQAAEKGGIEVVAVSKEKNIQEHSKGKTLEGANDPVTNADFRSHCVMQQGLQRIFPKLKIISEEDSGAAKCSDIPLFDLDPTVLHSNILPDEHVHVDDITVWIDPLDATQEYTESLYDYVTTMVCVAIKGYATIGVIHNPFTLKTVWAWKDKAMSEDLAKVKSEESKNHIIVVSRSHSGDAKKFLNNIFGDEAHVKDAAGAGYKVLQVVFNNATAYIHTAHIKKWDLCAGNAILNSLKGRMTDLSNKEIVYLGDRGDVEHTKGLLATLTNHQFYIDKIIAEENKFSSK</sequence>
<dbReference type="OrthoDB" id="74460at2759"/>
<dbReference type="EC" id="3.1.3.25" evidence="6"/>
<dbReference type="GO" id="GO:0052834">
    <property type="term" value="F:inositol monophosphate phosphatase activity"/>
    <property type="evidence" value="ECO:0007669"/>
    <property type="project" value="UniProtKB-EC"/>
</dbReference>
<comment type="catalytic activity">
    <reaction evidence="1">
        <text>a myo-inositol phosphate + H2O = myo-inositol + phosphate</text>
        <dbReference type="Rhea" id="RHEA:24056"/>
        <dbReference type="ChEBI" id="CHEBI:15377"/>
        <dbReference type="ChEBI" id="CHEBI:17268"/>
        <dbReference type="ChEBI" id="CHEBI:43474"/>
        <dbReference type="ChEBI" id="CHEBI:84139"/>
        <dbReference type="EC" id="3.1.3.25"/>
    </reaction>
</comment>
<evidence type="ECO:0000313" key="17">
    <source>
        <dbReference type="Proteomes" id="UP001151699"/>
    </source>
</evidence>
<protein>
    <recommendedName>
        <fullName evidence="6">inositol-phosphate phosphatase</fullName>
        <ecNumber evidence="6">3.1.3.25</ecNumber>
    </recommendedName>
    <alternativeName>
        <fullName evidence="13">Myo-inositol monophosphatase A3</fullName>
    </alternativeName>
</protein>
<feature type="binding site" evidence="14">
    <location>
        <position position="283"/>
    </location>
    <ligand>
        <name>Mg(2+)</name>
        <dbReference type="ChEBI" id="CHEBI:18420"/>
        <label>1</label>
        <note>catalytic</note>
    </ligand>
</feature>
<evidence type="ECO:0000256" key="12">
    <source>
        <dbReference type="ARBA" id="ARBA00023136"/>
    </source>
</evidence>